<keyword evidence="1" id="KW-0676">Redox-active center</keyword>
<dbReference type="InterPro" id="IPR009094">
    <property type="entry name" value="DiS-bond_isomerase_DsbC/G_N_sf"/>
</dbReference>
<name>A0A1G9IXV8_9GAMM</name>
<dbReference type="InterPro" id="IPR051470">
    <property type="entry name" value="Thiol:disulfide_interchange"/>
</dbReference>
<comment type="similarity">
    <text evidence="1">Belongs to the thioredoxin family. DsbC subfamily.</text>
</comment>
<dbReference type="EMBL" id="FNGI01000002">
    <property type="protein sequence ID" value="SDL30077.1"/>
    <property type="molecule type" value="Genomic_DNA"/>
</dbReference>
<keyword evidence="4" id="KW-1185">Reference proteome</keyword>
<feature type="signal peptide" evidence="1">
    <location>
        <begin position="1"/>
        <end position="25"/>
    </location>
</feature>
<dbReference type="NCBIfam" id="NF008657">
    <property type="entry name" value="PRK11657.1"/>
    <property type="match status" value="1"/>
</dbReference>
<dbReference type="CDD" id="cd03020">
    <property type="entry name" value="DsbA_DsbC_DsbG"/>
    <property type="match status" value="1"/>
</dbReference>
<protein>
    <recommendedName>
        <fullName evidence="1">Thiol:disulfide interchange protein</fullName>
    </recommendedName>
</protein>
<dbReference type="AlphaFoldDB" id="A0A1G9IXV8"/>
<comment type="function">
    <text evidence="1">Required for disulfide bond formation in some periplasmic proteins. Acts by transferring its disulfide bond to other proteins and is reduced in the process.</text>
</comment>
<gene>
    <name evidence="3" type="ORF">SAMN05661010_01383</name>
</gene>
<evidence type="ECO:0000313" key="4">
    <source>
        <dbReference type="Proteomes" id="UP000198654"/>
    </source>
</evidence>
<feature type="chain" id="PRO_5011333000" description="Thiol:disulfide interchange protein" evidence="1">
    <location>
        <begin position="26"/>
        <end position="256"/>
    </location>
</feature>
<sequence length="256" mass="27709">MIVSNARFPLTLLALSGLLWPAAGIAEEWPAPIAALEKQGLNVHQRFDAPSGLTGYAASVRGQAVAVYLTEDGEHAIVGTLLDAEGNDLSAAQLDELVRKPQDAATWNNLGDSAWIADGAADAERIVYVFTDPNCPYCQQFWSEARPWVEAGKVQLRHIMVGILKQDSPRKAISLLAADDPAAALHAHQQGSQAIALLESLPREFEDALAKNHRLMQRLGLRATPSILYRRDGLLKIAQGVPAEQQLEAIMGSPRP</sequence>
<dbReference type="PANTHER" id="PTHR35272:SF4">
    <property type="entry name" value="THIOL:DISULFIDE INTERCHANGE PROTEIN DSBG"/>
    <property type="match status" value="1"/>
</dbReference>
<proteinExistence type="inferred from homology"/>
<dbReference type="Proteomes" id="UP000198654">
    <property type="component" value="Unassembled WGS sequence"/>
</dbReference>
<comment type="subcellular location">
    <subcellularLocation>
        <location evidence="1">Periplasm</location>
    </subcellularLocation>
</comment>
<dbReference type="Gene3D" id="3.40.30.10">
    <property type="entry name" value="Glutaredoxin"/>
    <property type="match status" value="1"/>
</dbReference>
<feature type="domain" description="Thioredoxin-like fold" evidence="2">
    <location>
        <begin position="122"/>
        <end position="246"/>
    </location>
</feature>
<reference evidence="3 4" key="1">
    <citation type="submission" date="2016-10" db="EMBL/GenBank/DDBJ databases">
        <authorList>
            <person name="de Groot N.N."/>
        </authorList>
    </citation>
    <scope>NUCLEOTIDE SEQUENCE [LARGE SCALE GENOMIC DNA]</scope>
    <source>
        <strain evidence="3 4">DSM 14789</strain>
    </source>
</reference>
<accession>A0A1G9IXV8</accession>
<dbReference type="InterPro" id="IPR012336">
    <property type="entry name" value="Thioredoxin-like_fold"/>
</dbReference>
<dbReference type="PANTHER" id="PTHR35272">
    <property type="entry name" value="THIOL:DISULFIDE INTERCHANGE PROTEIN DSBC-RELATED"/>
    <property type="match status" value="1"/>
</dbReference>
<evidence type="ECO:0000256" key="1">
    <source>
        <dbReference type="RuleBase" id="RU364038"/>
    </source>
</evidence>
<dbReference type="GO" id="GO:0042597">
    <property type="term" value="C:periplasmic space"/>
    <property type="evidence" value="ECO:0007669"/>
    <property type="project" value="UniProtKB-SubCell"/>
</dbReference>
<dbReference type="InterPro" id="IPR033954">
    <property type="entry name" value="DiS-bond_Isoase_DsbC/G"/>
</dbReference>
<keyword evidence="1" id="KW-0574">Periplasm</keyword>
<dbReference type="Gene3D" id="3.10.450.70">
    <property type="entry name" value="Disulphide bond isomerase, DsbC/G, N-terminal"/>
    <property type="match status" value="1"/>
</dbReference>
<dbReference type="SUPFAM" id="SSF52833">
    <property type="entry name" value="Thioredoxin-like"/>
    <property type="match status" value="1"/>
</dbReference>
<organism evidence="3 4">
    <name type="scientific">Modicisalibacter muralis</name>
    <dbReference type="NCBI Taxonomy" id="119000"/>
    <lineage>
        <taxon>Bacteria</taxon>
        <taxon>Pseudomonadati</taxon>
        <taxon>Pseudomonadota</taxon>
        <taxon>Gammaproteobacteria</taxon>
        <taxon>Oceanospirillales</taxon>
        <taxon>Halomonadaceae</taxon>
        <taxon>Modicisalibacter</taxon>
    </lineage>
</organism>
<dbReference type="InterPro" id="IPR036249">
    <property type="entry name" value="Thioredoxin-like_sf"/>
</dbReference>
<dbReference type="STRING" id="119000.SAMN05661010_01383"/>
<dbReference type="RefSeq" id="WP_089726828.1">
    <property type="nucleotide sequence ID" value="NZ_FNGI01000002.1"/>
</dbReference>
<dbReference type="Pfam" id="PF13098">
    <property type="entry name" value="Thioredoxin_2"/>
    <property type="match status" value="1"/>
</dbReference>
<dbReference type="SUPFAM" id="SSF54423">
    <property type="entry name" value="DsbC/DsbG N-terminal domain-like"/>
    <property type="match status" value="1"/>
</dbReference>
<evidence type="ECO:0000313" key="3">
    <source>
        <dbReference type="EMBL" id="SDL30077.1"/>
    </source>
</evidence>
<evidence type="ECO:0000259" key="2">
    <source>
        <dbReference type="Pfam" id="PF13098"/>
    </source>
</evidence>
<dbReference type="OrthoDB" id="5298214at2"/>
<keyword evidence="1" id="KW-0732">Signal</keyword>